<gene>
    <name evidence="9" type="ORF">M5D96_009556</name>
</gene>
<dbReference type="FunFam" id="2.40.10.10:FF:000068">
    <property type="entry name" value="transmembrane protease serine 2"/>
    <property type="match status" value="1"/>
</dbReference>
<feature type="domain" description="Peptidase S1" evidence="8">
    <location>
        <begin position="27"/>
        <end position="259"/>
    </location>
</feature>
<dbReference type="CDD" id="cd00190">
    <property type="entry name" value="Tryp_SPc"/>
    <property type="match status" value="1"/>
</dbReference>
<dbReference type="PANTHER" id="PTHR24276">
    <property type="entry name" value="POLYSERASE-RELATED"/>
    <property type="match status" value="1"/>
</dbReference>
<feature type="signal peptide" evidence="7">
    <location>
        <begin position="1"/>
        <end position="19"/>
    </location>
</feature>
<dbReference type="InterPro" id="IPR050430">
    <property type="entry name" value="Peptidase_S1"/>
</dbReference>
<name>A0A9P9YI51_9MUSC</name>
<evidence type="ECO:0000256" key="7">
    <source>
        <dbReference type="SAM" id="SignalP"/>
    </source>
</evidence>
<evidence type="ECO:0000256" key="3">
    <source>
        <dbReference type="ARBA" id="ARBA00022801"/>
    </source>
</evidence>
<keyword evidence="1" id="KW-0645">Protease</keyword>
<dbReference type="InterPro" id="IPR001254">
    <property type="entry name" value="Trypsin_dom"/>
</dbReference>
<keyword evidence="2 7" id="KW-0732">Signal</keyword>
<dbReference type="SMART" id="SM00020">
    <property type="entry name" value="Tryp_SPc"/>
    <property type="match status" value="1"/>
</dbReference>
<dbReference type="PANTHER" id="PTHR24276:SF94">
    <property type="entry name" value="AT20289P-RELATED"/>
    <property type="match status" value="1"/>
</dbReference>
<dbReference type="GO" id="GO:0004252">
    <property type="term" value="F:serine-type endopeptidase activity"/>
    <property type="evidence" value="ECO:0007669"/>
    <property type="project" value="InterPro"/>
</dbReference>
<keyword evidence="3" id="KW-0378">Hydrolase</keyword>
<feature type="chain" id="PRO_5040403990" description="Peptidase S1 domain-containing protein" evidence="7">
    <location>
        <begin position="20"/>
        <end position="391"/>
    </location>
</feature>
<accession>A0A9P9YI51</accession>
<dbReference type="Proteomes" id="UP001059596">
    <property type="component" value="Unassembled WGS sequence"/>
</dbReference>
<reference evidence="9" key="1">
    <citation type="journal article" date="2023" name="Genome Biol. Evol.">
        <title>Long-read-based Genome Assembly of Drosophila gunungcola Reveals Fewer Chemosensory Genes in Flower-breeding Species.</title>
        <authorList>
            <person name="Negi A."/>
            <person name="Liao B.Y."/>
            <person name="Yeh S.D."/>
        </authorList>
    </citation>
    <scope>NUCLEOTIDE SEQUENCE</scope>
    <source>
        <strain evidence="9">Sukarami</strain>
    </source>
</reference>
<dbReference type="EMBL" id="JAMKOV010000012">
    <property type="protein sequence ID" value="KAI8037420.1"/>
    <property type="molecule type" value="Genomic_DNA"/>
</dbReference>
<dbReference type="GO" id="GO:0006508">
    <property type="term" value="P:proteolysis"/>
    <property type="evidence" value="ECO:0007669"/>
    <property type="project" value="UniProtKB-KW"/>
</dbReference>
<evidence type="ECO:0000256" key="5">
    <source>
        <dbReference type="ARBA" id="ARBA00023157"/>
    </source>
</evidence>
<dbReference type="OrthoDB" id="6380398at2759"/>
<dbReference type="InterPro" id="IPR009003">
    <property type="entry name" value="Peptidase_S1_PA"/>
</dbReference>
<evidence type="ECO:0000256" key="2">
    <source>
        <dbReference type="ARBA" id="ARBA00022729"/>
    </source>
</evidence>
<keyword evidence="10" id="KW-1185">Reference proteome</keyword>
<keyword evidence="5" id="KW-1015">Disulfide bond</keyword>
<keyword evidence="4" id="KW-0720">Serine protease</keyword>
<evidence type="ECO:0000256" key="4">
    <source>
        <dbReference type="ARBA" id="ARBA00022825"/>
    </source>
</evidence>
<dbReference type="PROSITE" id="PS50240">
    <property type="entry name" value="TRYPSIN_DOM"/>
    <property type="match status" value="1"/>
</dbReference>
<dbReference type="Gene3D" id="2.40.10.10">
    <property type="entry name" value="Trypsin-like serine proteases"/>
    <property type="match status" value="1"/>
</dbReference>
<evidence type="ECO:0000313" key="10">
    <source>
        <dbReference type="Proteomes" id="UP001059596"/>
    </source>
</evidence>
<protein>
    <recommendedName>
        <fullName evidence="8">Peptidase S1 domain-containing protein</fullName>
    </recommendedName>
</protein>
<dbReference type="InterPro" id="IPR043504">
    <property type="entry name" value="Peptidase_S1_PA_chymotrypsin"/>
</dbReference>
<evidence type="ECO:0000256" key="6">
    <source>
        <dbReference type="SAM" id="MobiDB-lite"/>
    </source>
</evidence>
<evidence type="ECO:0000256" key="1">
    <source>
        <dbReference type="ARBA" id="ARBA00022670"/>
    </source>
</evidence>
<organism evidence="9 10">
    <name type="scientific">Drosophila gunungcola</name>
    <name type="common">fruit fly</name>
    <dbReference type="NCBI Taxonomy" id="103775"/>
    <lineage>
        <taxon>Eukaryota</taxon>
        <taxon>Metazoa</taxon>
        <taxon>Ecdysozoa</taxon>
        <taxon>Arthropoda</taxon>
        <taxon>Hexapoda</taxon>
        <taxon>Insecta</taxon>
        <taxon>Pterygota</taxon>
        <taxon>Neoptera</taxon>
        <taxon>Endopterygota</taxon>
        <taxon>Diptera</taxon>
        <taxon>Brachycera</taxon>
        <taxon>Muscomorpha</taxon>
        <taxon>Ephydroidea</taxon>
        <taxon>Drosophilidae</taxon>
        <taxon>Drosophila</taxon>
        <taxon>Sophophora</taxon>
    </lineage>
</organism>
<feature type="region of interest" description="Disordered" evidence="6">
    <location>
        <begin position="260"/>
        <end position="391"/>
    </location>
</feature>
<evidence type="ECO:0000313" key="9">
    <source>
        <dbReference type="EMBL" id="KAI8037420.1"/>
    </source>
</evidence>
<comment type="caution">
    <text evidence="9">The sequence shown here is derived from an EMBL/GenBank/DDBJ whole genome shotgun (WGS) entry which is preliminary data.</text>
</comment>
<dbReference type="SUPFAM" id="SSF50494">
    <property type="entry name" value="Trypsin-like serine proteases"/>
    <property type="match status" value="1"/>
</dbReference>
<dbReference type="Pfam" id="PF00089">
    <property type="entry name" value="Trypsin"/>
    <property type="match status" value="1"/>
</dbReference>
<sequence length="391" mass="40799">MIRLVFPLLLVALPWTVFGGPDPQPRIIGGSSVDIEDAPYQAAIIVDNSAVCSGAIIKSDTILTAASCVYEYSIDYIQVRVSTTSRDYDGTGVLLDVCGKITHPQYSYWRFDFNLALLTLCDRLETSKTIQPISVTNSVPQDGAWLSVSGWGSTSWWGSWWDRCFGSLPSQLQMAWVTVYNREQCAKDRAVWFHLWDNGISGYTMCTNYGTGGCSYDTGAPLVDDGKLVGILSEGGCTTKPDVYASVIWFQSWIDANTSPDTPSSSTSSSPISSSSSPTSSSSSSPTSSSSSSPTSSSSSTSTSTTPSSTTTSATYSTSVSSSSSTTASLGTTSTSTIPSSTSTGSTTSSSSTSTSPSSTTISTLPSSSLSTAGPTTSSDTPSSSPTDAST</sequence>
<proteinExistence type="predicted"/>
<dbReference type="AlphaFoldDB" id="A0A9P9YI51"/>
<evidence type="ECO:0000259" key="8">
    <source>
        <dbReference type="PROSITE" id="PS50240"/>
    </source>
</evidence>